<accession>A0AAW0A6D4</accession>
<feature type="domain" description="Plastocyanin-like" evidence="10">
    <location>
        <begin position="71"/>
        <end position="165"/>
    </location>
</feature>
<evidence type="ECO:0000256" key="3">
    <source>
        <dbReference type="ARBA" id="ARBA00023002"/>
    </source>
</evidence>
<dbReference type="GO" id="GO:0016491">
    <property type="term" value="F:oxidoreductase activity"/>
    <property type="evidence" value="ECO:0007669"/>
    <property type="project" value="UniProtKB-KW"/>
</dbReference>
<keyword evidence="12" id="KW-1185">Reference proteome</keyword>
<dbReference type="GO" id="GO:0005507">
    <property type="term" value="F:copper ion binding"/>
    <property type="evidence" value="ECO:0007669"/>
    <property type="project" value="InterPro"/>
</dbReference>
<keyword evidence="7" id="KW-0732">Signal</keyword>
<dbReference type="PROSITE" id="PS00079">
    <property type="entry name" value="MULTICOPPER_OXIDASE1"/>
    <property type="match status" value="2"/>
</dbReference>
<evidence type="ECO:0000256" key="5">
    <source>
        <dbReference type="ARBA" id="ARBA00023157"/>
    </source>
</evidence>
<dbReference type="Pfam" id="PF00394">
    <property type="entry name" value="Cu-oxidase"/>
    <property type="match status" value="1"/>
</dbReference>
<sequence length="534" mass="57459">MGDSNPFHKLLATAAALSFSLSFIPSTLASIGPTADLTLVNADVSPDGFSRSYVVFLDSRTFVLTLSDFLLSYRAGDQFNLNVVNTLTDTSMLLSSSIHWHGFFQKNTSWADGPSGINQCPIAANHSFEYTFETADQAGTFWYHSHLSTQYCDGLRGVMVVYDPNDPHKSLYDVDDDSTIITLSDWYHGPAHTLGAVPTLISTLINGLGRYAGGPTSQLAVISVTQNKRYRFRLVSLSCDPNFIFTIDGHSFTIIEVDSENVKPLVVDSIQIYAGQRYSFVLNANQAVGNYWIRTVANGGTAGFDNGINSAILRYVGADAVDPTTTASTAAAALVETNLHPLVSRSVPGTHTPGAADVALNLVITLDFTTFKFKVNGVDFEPPTAPVLLQILSGAHTATELLPTGSVFTLPPNAVVELTIPGGTPGAPHPFHLHGHNFWVVRSAGSSTYNWDDPVIRDVVNTGSATSDNTTIRFVTDNAGPWFLHCHIDFHLGNGLAIVFAEDTETVANSVHPSAWDTLCPTYDALTPDQLGGV</sequence>
<feature type="signal peptide" evidence="7">
    <location>
        <begin position="1"/>
        <end position="29"/>
    </location>
</feature>
<dbReference type="InterPro" id="IPR045087">
    <property type="entry name" value="Cu-oxidase_fam"/>
</dbReference>
<evidence type="ECO:0000313" key="11">
    <source>
        <dbReference type="EMBL" id="KAK7001778.1"/>
    </source>
</evidence>
<dbReference type="EMBL" id="JAWWNJ010000081">
    <property type="protein sequence ID" value="KAK7001778.1"/>
    <property type="molecule type" value="Genomic_DNA"/>
</dbReference>
<keyword evidence="4" id="KW-0186">Copper</keyword>
<organism evidence="11 12">
    <name type="scientific">Favolaschia claudopus</name>
    <dbReference type="NCBI Taxonomy" id="2862362"/>
    <lineage>
        <taxon>Eukaryota</taxon>
        <taxon>Fungi</taxon>
        <taxon>Dikarya</taxon>
        <taxon>Basidiomycota</taxon>
        <taxon>Agaricomycotina</taxon>
        <taxon>Agaricomycetes</taxon>
        <taxon>Agaricomycetidae</taxon>
        <taxon>Agaricales</taxon>
        <taxon>Marasmiineae</taxon>
        <taxon>Mycenaceae</taxon>
        <taxon>Favolaschia</taxon>
    </lineage>
</organism>
<gene>
    <name evidence="11" type="ORF">R3P38DRAFT_2648321</name>
</gene>
<dbReference type="InterPro" id="IPR033138">
    <property type="entry name" value="Cu_oxidase_CS"/>
</dbReference>
<reference evidence="11 12" key="1">
    <citation type="journal article" date="2024" name="J Genomics">
        <title>Draft genome sequencing and assembly of Favolaschia claudopus CIRM-BRFM 2984 isolated from oak limbs.</title>
        <authorList>
            <person name="Navarro D."/>
            <person name="Drula E."/>
            <person name="Chaduli D."/>
            <person name="Cazenave R."/>
            <person name="Ahrendt S."/>
            <person name="Wang J."/>
            <person name="Lipzen A."/>
            <person name="Daum C."/>
            <person name="Barry K."/>
            <person name="Grigoriev I.V."/>
            <person name="Favel A."/>
            <person name="Rosso M.N."/>
            <person name="Martin F."/>
        </authorList>
    </citation>
    <scope>NUCLEOTIDE SEQUENCE [LARGE SCALE GENOMIC DNA]</scope>
    <source>
        <strain evidence="11 12">CIRM-BRFM 2984</strain>
    </source>
</reference>
<evidence type="ECO:0000256" key="4">
    <source>
        <dbReference type="ARBA" id="ARBA00023008"/>
    </source>
</evidence>
<evidence type="ECO:0000313" key="12">
    <source>
        <dbReference type="Proteomes" id="UP001362999"/>
    </source>
</evidence>
<dbReference type="Pfam" id="PF07732">
    <property type="entry name" value="Cu-oxidase_3"/>
    <property type="match status" value="1"/>
</dbReference>
<evidence type="ECO:0000259" key="10">
    <source>
        <dbReference type="Pfam" id="PF07732"/>
    </source>
</evidence>
<comment type="caution">
    <text evidence="11">The sequence shown here is derived from an EMBL/GenBank/DDBJ whole genome shotgun (WGS) entry which is preliminary data.</text>
</comment>
<dbReference type="Gene3D" id="2.60.40.420">
    <property type="entry name" value="Cupredoxins - blue copper proteins"/>
    <property type="match status" value="3"/>
</dbReference>
<dbReference type="InterPro" id="IPR002355">
    <property type="entry name" value="Cu_oxidase_Cu_BS"/>
</dbReference>
<keyword evidence="5" id="KW-1015">Disulfide bond</keyword>
<protein>
    <submittedName>
        <fullName evidence="11">Multicopper oxidase/laccase</fullName>
    </submittedName>
</protein>
<dbReference type="InterPro" id="IPR008972">
    <property type="entry name" value="Cupredoxin"/>
</dbReference>
<name>A0AAW0A6D4_9AGAR</name>
<feature type="domain" description="Plastocyanin-like" evidence="8">
    <location>
        <begin position="178"/>
        <end position="318"/>
    </location>
</feature>
<dbReference type="PANTHER" id="PTHR11709:SF511">
    <property type="entry name" value="LACCASE"/>
    <property type="match status" value="1"/>
</dbReference>
<evidence type="ECO:0000256" key="1">
    <source>
        <dbReference type="ARBA" id="ARBA00010609"/>
    </source>
</evidence>
<keyword evidence="3" id="KW-0560">Oxidoreductase</keyword>
<dbReference type="AlphaFoldDB" id="A0AAW0A6D4"/>
<keyword evidence="6" id="KW-0325">Glycoprotein</keyword>
<dbReference type="PANTHER" id="PTHR11709">
    <property type="entry name" value="MULTI-COPPER OXIDASE"/>
    <property type="match status" value="1"/>
</dbReference>
<evidence type="ECO:0000259" key="9">
    <source>
        <dbReference type="Pfam" id="PF07731"/>
    </source>
</evidence>
<dbReference type="Proteomes" id="UP001362999">
    <property type="component" value="Unassembled WGS sequence"/>
</dbReference>
<keyword evidence="2" id="KW-0479">Metal-binding</keyword>
<dbReference type="PROSITE" id="PS00080">
    <property type="entry name" value="MULTICOPPER_OXIDASE2"/>
    <property type="match status" value="1"/>
</dbReference>
<dbReference type="InterPro" id="IPR011706">
    <property type="entry name" value="Cu-oxidase_C"/>
</dbReference>
<dbReference type="Pfam" id="PF07731">
    <property type="entry name" value="Cu-oxidase_2"/>
    <property type="match status" value="1"/>
</dbReference>
<dbReference type="FunFam" id="2.60.40.420:FF:000045">
    <property type="entry name" value="Laccase 2"/>
    <property type="match status" value="1"/>
</dbReference>
<dbReference type="InterPro" id="IPR001117">
    <property type="entry name" value="Cu-oxidase_2nd"/>
</dbReference>
<dbReference type="CDD" id="cd13903">
    <property type="entry name" value="CuRO_3_Tv-LCC_like"/>
    <property type="match status" value="1"/>
</dbReference>
<dbReference type="SUPFAM" id="SSF49503">
    <property type="entry name" value="Cupredoxins"/>
    <property type="match status" value="3"/>
</dbReference>
<evidence type="ECO:0000256" key="2">
    <source>
        <dbReference type="ARBA" id="ARBA00022723"/>
    </source>
</evidence>
<proteinExistence type="inferred from homology"/>
<feature type="domain" description="Plastocyanin-like" evidence="9">
    <location>
        <begin position="382"/>
        <end position="504"/>
    </location>
</feature>
<comment type="similarity">
    <text evidence="1">Belongs to the multicopper oxidase family.</text>
</comment>
<evidence type="ECO:0000256" key="6">
    <source>
        <dbReference type="ARBA" id="ARBA00023180"/>
    </source>
</evidence>
<dbReference type="InterPro" id="IPR011707">
    <property type="entry name" value="Cu-oxidase-like_N"/>
</dbReference>
<evidence type="ECO:0000259" key="8">
    <source>
        <dbReference type="Pfam" id="PF00394"/>
    </source>
</evidence>
<evidence type="ECO:0000256" key="7">
    <source>
        <dbReference type="SAM" id="SignalP"/>
    </source>
</evidence>
<feature type="chain" id="PRO_5043676317" evidence="7">
    <location>
        <begin position="30"/>
        <end position="534"/>
    </location>
</feature>